<evidence type="ECO:0000313" key="1">
    <source>
        <dbReference type="EMBL" id="JAD89916.1"/>
    </source>
</evidence>
<reference evidence="1" key="1">
    <citation type="submission" date="2014-09" db="EMBL/GenBank/DDBJ databases">
        <authorList>
            <person name="Magalhaes I.L.F."/>
            <person name="Oliveira U."/>
            <person name="Santos F.R."/>
            <person name="Vidigal T.H.D.A."/>
            <person name="Brescovit A.D."/>
            <person name="Santos A.J."/>
        </authorList>
    </citation>
    <scope>NUCLEOTIDE SEQUENCE</scope>
    <source>
        <tissue evidence="1">Shoot tissue taken approximately 20 cm above the soil surface</tissue>
    </source>
</reference>
<reference evidence="1" key="2">
    <citation type="journal article" date="2015" name="Data Brief">
        <title>Shoot transcriptome of the giant reed, Arundo donax.</title>
        <authorList>
            <person name="Barrero R.A."/>
            <person name="Guerrero F.D."/>
            <person name="Moolhuijzen P."/>
            <person name="Goolsby J.A."/>
            <person name="Tidwell J."/>
            <person name="Bellgard S.E."/>
            <person name="Bellgard M.I."/>
        </authorList>
    </citation>
    <scope>NUCLEOTIDE SEQUENCE</scope>
    <source>
        <tissue evidence="1">Shoot tissue taken approximately 20 cm above the soil surface</tissue>
    </source>
</reference>
<accession>A0A0A9DQ34</accession>
<protein>
    <submittedName>
        <fullName evidence="1">Uncharacterized protein</fullName>
    </submittedName>
</protein>
<organism evidence="1">
    <name type="scientific">Arundo donax</name>
    <name type="common">Giant reed</name>
    <name type="synonym">Donax arundinaceus</name>
    <dbReference type="NCBI Taxonomy" id="35708"/>
    <lineage>
        <taxon>Eukaryota</taxon>
        <taxon>Viridiplantae</taxon>
        <taxon>Streptophyta</taxon>
        <taxon>Embryophyta</taxon>
        <taxon>Tracheophyta</taxon>
        <taxon>Spermatophyta</taxon>
        <taxon>Magnoliopsida</taxon>
        <taxon>Liliopsida</taxon>
        <taxon>Poales</taxon>
        <taxon>Poaceae</taxon>
        <taxon>PACMAD clade</taxon>
        <taxon>Arundinoideae</taxon>
        <taxon>Arundineae</taxon>
        <taxon>Arundo</taxon>
    </lineage>
</organism>
<sequence>MFYSAKCWPTKRRYVQQLSVAEMRMLRWMYGHTRKDRIQNNNIRDRVGVAPIKEKLIQYHLR</sequence>
<name>A0A0A9DQ34_ARUDO</name>
<dbReference type="AlphaFoldDB" id="A0A0A9DQ34"/>
<proteinExistence type="predicted"/>
<dbReference type="EMBL" id="GBRH01207979">
    <property type="protein sequence ID" value="JAD89916.1"/>
    <property type="molecule type" value="Transcribed_RNA"/>
</dbReference>